<dbReference type="AlphaFoldDB" id="A0ABD5BR01"/>
<protein>
    <submittedName>
        <fullName evidence="1">Phage virion morphogenesis protein</fullName>
    </submittedName>
</protein>
<dbReference type="Pfam" id="PF05069">
    <property type="entry name" value="Phage_tail_S"/>
    <property type="match status" value="1"/>
</dbReference>
<dbReference type="Proteomes" id="UP001234811">
    <property type="component" value="Unassembled WGS sequence"/>
</dbReference>
<dbReference type="InterPro" id="IPR006522">
    <property type="entry name" value="Phage_virion_morphogenesis"/>
</dbReference>
<accession>A0ABD5BR01</accession>
<evidence type="ECO:0000313" key="1">
    <source>
        <dbReference type="EMBL" id="MDQ9559100.1"/>
    </source>
</evidence>
<proteinExistence type="predicted"/>
<comment type="caution">
    <text evidence="1">The sequence shown here is derived from an EMBL/GenBank/DDBJ whole genome shotgun (WGS) entry which is preliminary data.</text>
</comment>
<evidence type="ECO:0000313" key="2">
    <source>
        <dbReference type="Proteomes" id="UP001234811"/>
    </source>
</evidence>
<dbReference type="RefSeq" id="WP_206189477.1">
    <property type="nucleotide sequence ID" value="NZ_CP119435.1"/>
</dbReference>
<dbReference type="EMBL" id="JAVIPQ010000459">
    <property type="protein sequence ID" value="MDQ9559100.1"/>
    <property type="molecule type" value="Genomic_DNA"/>
</dbReference>
<reference evidence="1 2" key="1">
    <citation type="submission" date="2023-07" db="EMBL/GenBank/DDBJ databases">
        <title>Pathogens genome sequencing project 196.</title>
        <authorList>
            <person name="Cao X."/>
        </authorList>
    </citation>
    <scope>NUCLEOTIDE SEQUENCE [LARGE SCALE GENOMIC DNA]</scope>
    <source>
        <strain evidence="1 2">SM41</strain>
    </source>
</reference>
<organism evidence="1 2">
    <name type="scientific">Serratia marcescens</name>
    <dbReference type="NCBI Taxonomy" id="615"/>
    <lineage>
        <taxon>Bacteria</taxon>
        <taxon>Pseudomonadati</taxon>
        <taxon>Pseudomonadota</taxon>
        <taxon>Gammaproteobacteria</taxon>
        <taxon>Enterobacterales</taxon>
        <taxon>Yersiniaceae</taxon>
        <taxon>Serratia</taxon>
    </lineage>
</organism>
<name>A0ABD5BR01_SERMA</name>
<dbReference type="NCBIfam" id="TIGR01635">
    <property type="entry name" value="tail_comp_S"/>
    <property type="match status" value="1"/>
</dbReference>
<sequence length="160" mass="18279">MAELFIEVPDTLRRALERMVRQLTNRQPLMRAISEDMLDAVMENFAQEGRPNWLPIQRAGKILQNTRRLMSSIDSDADNNMAVVGTNVVYARIHNEGGKTRPHVIRPRYKQALAFNGRVVKKVNHPGSVIPERRFLSLTDDDHETINQTIQDYLGSALDD</sequence>
<gene>
    <name evidence="1" type="ORF">RF091_26770</name>
</gene>